<dbReference type="EMBL" id="DROK01000261">
    <property type="protein sequence ID" value="HHI97933.1"/>
    <property type="molecule type" value="Genomic_DNA"/>
</dbReference>
<dbReference type="Pfam" id="PF12225">
    <property type="entry name" value="DUF5981"/>
    <property type="match status" value="1"/>
</dbReference>
<feature type="domain" description="Methylene-tetrahydrofolate reductase C-terminal-like" evidence="2">
    <location>
        <begin position="111"/>
        <end position="204"/>
    </location>
</feature>
<dbReference type="PANTHER" id="PTHR38755">
    <property type="entry name" value="5,10-METHYLENETETRAHYDROFOLATE REDUCTASE"/>
    <property type="match status" value="1"/>
</dbReference>
<dbReference type="Proteomes" id="UP000886101">
    <property type="component" value="Unassembled WGS sequence"/>
</dbReference>
<feature type="region of interest" description="Disordered" evidence="1">
    <location>
        <begin position="206"/>
        <end position="226"/>
    </location>
</feature>
<evidence type="ECO:0000313" key="3">
    <source>
        <dbReference type="EMBL" id="HHI97933.1"/>
    </source>
</evidence>
<organism evidence="3">
    <name type="scientific">Thermodesulfatator atlanticus</name>
    <dbReference type="NCBI Taxonomy" id="501497"/>
    <lineage>
        <taxon>Bacteria</taxon>
        <taxon>Pseudomonadati</taxon>
        <taxon>Thermodesulfobacteriota</taxon>
        <taxon>Thermodesulfobacteria</taxon>
        <taxon>Thermodesulfobacteriales</taxon>
        <taxon>Thermodesulfatatoraceae</taxon>
        <taxon>Thermodesulfatator</taxon>
    </lineage>
</organism>
<evidence type="ECO:0000256" key="1">
    <source>
        <dbReference type="SAM" id="MobiDB-lite"/>
    </source>
</evidence>
<comment type="caution">
    <text evidence="3">The sequence shown here is derived from an EMBL/GenBank/DDBJ whole genome shotgun (WGS) entry which is preliminary data.</text>
</comment>
<accession>A0A7V5P113</accession>
<sequence>MIIAERKPIKRILQMIEPFERIAVIGCRGCVAICSAGGDREVEILAAALRLARKRQGRPLKTVEDTFVRQCDPEYLTPLGELKEKVEAVVSLACGVGVNLAADLYPDLKIYPGVDTSFYGANPALGEWEEKCRGCGDCIIDFTGGLCPIARCAKNLLNGPCGGSQNGKCEIRPEVPCVWHQIYERLKARGELEKLTQIFPAKNWIPAGHGGPRERKRPDLQMNSQK</sequence>
<proteinExistence type="predicted"/>
<reference evidence="3" key="1">
    <citation type="journal article" date="2020" name="mSystems">
        <title>Genome- and Community-Level Interaction Insights into Carbon Utilization and Element Cycling Functions of Hydrothermarchaeota in Hydrothermal Sediment.</title>
        <authorList>
            <person name="Zhou Z."/>
            <person name="Liu Y."/>
            <person name="Xu W."/>
            <person name="Pan J."/>
            <person name="Luo Z.H."/>
            <person name="Li M."/>
        </authorList>
    </citation>
    <scope>NUCLEOTIDE SEQUENCE [LARGE SCALE GENOMIC DNA]</scope>
    <source>
        <strain evidence="3">HyVt-533</strain>
    </source>
</reference>
<evidence type="ECO:0000259" key="2">
    <source>
        <dbReference type="Pfam" id="PF12225"/>
    </source>
</evidence>
<gene>
    <name evidence="3" type="ORF">ENJ96_08810</name>
</gene>
<dbReference type="AlphaFoldDB" id="A0A7V5P113"/>
<name>A0A7V5P113_9BACT</name>
<dbReference type="PANTHER" id="PTHR38755:SF1">
    <property type="entry name" value="METHYLENE-TETRAHYDROFOLATE REDUCTASE C-TERMINAL DOMAIN-CONTAINING PROTEIN"/>
    <property type="match status" value="1"/>
</dbReference>
<dbReference type="InterPro" id="IPR022026">
    <property type="entry name" value="DUF5981"/>
</dbReference>
<protein>
    <recommendedName>
        <fullName evidence="2">Methylene-tetrahydrofolate reductase C-terminal-like domain-containing protein</fullName>
    </recommendedName>
</protein>